<dbReference type="PROSITE" id="PS50949">
    <property type="entry name" value="HTH_GNTR"/>
    <property type="match status" value="1"/>
</dbReference>
<reference evidence="5 6" key="1">
    <citation type="submission" date="2019-02" db="EMBL/GenBank/DDBJ databases">
        <title>Deep-cultivation of Planctomycetes and their phenomic and genomic characterization uncovers novel biology.</title>
        <authorList>
            <person name="Wiegand S."/>
            <person name="Jogler M."/>
            <person name="Boedeker C."/>
            <person name="Pinto D."/>
            <person name="Vollmers J."/>
            <person name="Rivas-Marin E."/>
            <person name="Kohn T."/>
            <person name="Peeters S.H."/>
            <person name="Heuer A."/>
            <person name="Rast P."/>
            <person name="Oberbeckmann S."/>
            <person name="Bunk B."/>
            <person name="Jeske O."/>
            <person name="Meyerdierks A."/>
            <person name="Storesund J.E."/>
            <person name="Kallscheuer N."/>
            <person name="Luecker S."/>
            <person name="Lage O.M."/>
            <person name="Pohl T."/>
            <person name="Merkel B.J."/>
            <person name="Hornburger P."/>
            <person name="Mueller R.-W."/>
            <person name="Bruemmer F."/>
            <person name="Labrenz M."/>
            <person name="Spormann A.M."/>
            <person name="Op den Camp H."/>
            <person name="Overmann J."/>
            <person name="Amann R."/>
            <person name="Jetten M.S.M."/>
            <person name="Mascher T."/>
            <person name="Medema M.H."/>
            <person name="Devos D.P."/>
            <person name="Kaster A.-K."/>
            <person name="Ovreas L."/>
            <person name="Rohde M."/>
            <person name="Galperin M.Y."/>
            <person name="Jogler C."/>
        </authorList>
    </citation>
    <scope>NUCLEOTIDE SEQUENCE [LARGE SCALE GENOMIC DNA]</scope>
    <source>
        <strain evidence="5 6">EC9</strain>
    </source>
</reference>
<dbReference type="SUPFAM" id="SSF46785">
    <property type="entry name" value="Winged helix' DNA-binding domain"/>
    <property type="match status" value="1"/>
</dbReference>
<evidence type="ECO:0000256" key="1">
    <source>
        <dbReference type="ARBA" id="ARBA00023015"/>
    </source>
</evidence>
<keyword evidence="1" id="KW-0805">Transcription regulation</keyword>
<dbReference type="InterPro" id="IPR000524">
    <property type="entry name" value="Tscrpt_reg_HTH_GntR"/>
</dbReference>
<keyword evidence="6" id="KW-1185">Reference proteome</keyword>
<dbReference type="Gene3D" id="1.10.10.10">
    <property type="entry name" value="Winged helix-like DNA-binding domain superfamily/Winged helix DNA-binding domain"/>
    <property type="match status" value="1"/>
</dbReference>
<dbReference type="InterPro" id="IPR036390">
    <property type="entry name" value="WH_DNA-bd_sf"/>
</dbReference>
<keyword evidence="3" id="KW-0804">Transcription</keyword>
<dbReference type="CDD" id="cd07377">
    <property type="entry name" value="WHTH_GntR"/>
    <property type="match status" value="1"/>
</dbReference>
<dbReference type="SMART" id="SM00895">
    <property type="entry name" value="FCD"/>
    <property type="match status" value="1"/>
</dbReference>
<evidence type="ECO:0000259" key="4">
    <source>
        <dbReference type="PROSITE" id="PS50949"/>
    </source>
</evidence>
<keyword evidence="2" id="KW-0238">DNA-binding</keyword>
<dbReference type="GO" id="GO:0003700">
    <property type="term" value="F:DNA-binding transcription factor activity"/>
    <property type="evidence" value="ECO:0007669"/>
    <property type="project" value="InterPro"/>
</dbReference>
<evidence type="ECO:0000256" key="2">
    <source>
        <dbReference type="ARBA" id="ARBA00023125"/>
    </source>
</evidence>
<evidence type="ECO:0000313" key="5">
    <source>
        <dbReference type="EMBL" id="QDS86361.1"/>
    </source>
</evidence>
<proteinExistence type="predicted"/>
<evidence type="ECO:0000313" key="6">
    <source>
        <dbReference type="Proteomes" id="UP000319557"/>
    </source>
</evidence>
<evidence type="ECO:0000256" key="3">
    <source>
        <dbReference type="ARBA" id="ARBA00023163"/>
    </source>
</evidence>
<dbReference type="AlphaFoldDB" id="A0A517LUR5"/>
<accession>A0A517LUR5</accession>
<protein>
    <submittedName>
        <fullName evidence="5">HTH-type transcriptional repressor CsiR</fullName>
    </submittedName>
</protein>
<dbReference type="RefSeq" id="WP_145342084.1">
    <property type="nucleotide sequence ID" value="NZ_CP036261.1"/>
</dbReference>
<name>A0A517LUR5_9BACT</name>
<dbReference type="Pfam" id="PF00392">
    <property type="entry name" value="GntR"/>
    <property type="match status" value="1"/>
</dbReference>
<dbReference type="InterPro" id="IPR008920">
    <property type="entry name" value="TF_FadR/GntR_C"/>
</dbReference>
<dbReference type="Pfam" id="PF07729">
    <property type="entry name" value="FCD"/>
    <property type="match status" value="1"/>
</dbReference>
<dbReference type="PANTHER" id="PTHR43537">
    <property type="entry name" value="TRANSCRIPTIONAL REGULATOR, GNTR FAMILY"/>
    <property type="match status" value="1"/>
</dbReference>
<dbReference type="InterPro" id="IPR036388">
    <property type="entry name" value="WH-like_DNA-bd_sf"/>
</dbReference>
<feature type="domain" description="HTH gntR-type" evidence="4">
    <location>
        <begin position="5"/>
        <end position="72"/>
    </location>
</feature>
<dbReference type="PANTHER" id="PTHR43537:SF24">
    <property type="entry name" value="GLUCONATE OPERON TRANSCRIPTIONAL REPRESSOR"/>
    <property type="match status" value="1"/>
</dbReference>
<dbReference type="Proteomes" id="UP000319557">
    <property type="component" value="Chromosome"/>
</dbReference>
<dbReference type="GO" id="GO:0003677">
    <property type="term" value="F:DNA binding"/>
    <property type="evidence" value="ECO:0007669"/>
    <property type="project" value="UniProtKB-KW"/>
</dbReference>
<dbReference type="SMART" id="SM00345">
    <property type="entry name" value="HTH_GNTR"/>
    <property type="match status" value="1"/>
</dbReference>
<dbReference type="OrthoDB" id="287672at2"/>
<sequence>MFERKCMSDVIRDRIAGRIYDGSLQPGERLRELAIAEEFGTSQTPVREALRELEALRLVHSEAYKGTRVREITAREMTEVYLVRAILEQRAAELAGSRLENNVEPLDREVDRICDSAADGDVDGYARHNLDFHRQIVVAADNMVLLQTWDSLRFEAKIRINLIRKMPSIVERAAEHRPIVAALRRGDGDAAGRLLREHSESFAAVWAEEAAAQLKTQEMEAQETSS</sequence>
<dbReference type="KEGG" id="ruv:EC9_05220"/>
<dbReference type="Gene3D" id="1.20.120.530">
    <property type="entry name" value="GntR ligand-binding domain-like"/>
    <property type="match status" value="1"/>
</dbReference>
<dbReference type="SUPFAM" id="SSF48008">
    <property type="entry name" value="GntR ligand-binding domain-like"/>
    <property type="match status" value="1"/>
</dbReference>
<dbReference type="InterPro" id="IPR011711">
    <property type="entry name" value="GntR_C"/>
</dbReference>
<dbReference type="EMBL" id="CP036261">
    <property type="protein sequence ID" value="QDS86361.1"/>
    <property type="molecule type" value="Genomic_DNA"/>
</dbReference>
<gene>
    <name evidence="5" type="primary">csiR_1</name>
    <name evidence="5" type="ORF">EC9_05220</name>
</gene>
<organism evidence="5 6">
    <name type="scientific">Rosistilla ulvae</name>
    <dbReference type="NCBI Taxonomy" id="1930277"/>
    <lineage>
        <taxon>Bacteria</taxon>
        <taxon>Pseudomonadati</taxon>
        <taxon>Planctomycetota</taxon>
        <taxon>Planctomycetia</taxon>
        <taxon>Pirellulales</taxon>
        <taxon>Pirellulaceae</taxon>
        <taxon>Rosistilla</taxon>
    </lineage>
</organism>